<dbReference type="InterPro" id="IPR013098">
    <property type="entry name" value="Ig_I-set"/>
</dbReference>
<dbReference type="GO" id="GO:0007411">
    <property type="term" value="P:axon guidance"/>
    <property type="evidence" value="ECO:0007669"/>
    <property type="project" value="TreeGrafter"/>
</dbReference>
<organism evidence="3 4">
    <name type="scientific">Haemaphysalis longicornis</name>
    <name type="common">Bush tick</name>
    <dbReference type="NCBI Taxonomy" id="44386"/>
    <lineage>
        <taxon>Eukaryota</taxon>
        <taxon>Metazoa</taxon>
        <taxon>Ecdysozoa</taxon>
        <taxon>Arthropoda</taxon>
        <taxon>Chelicerata</taxon>
        <taxon>Arachnida</taxon>
        <taxon>Acari</taxon>
        <taxon>Parasitiformes</taxon>
        <taxon>Ixodida</taxon>
        <taxon>Ixodoidea</taxon>
        <taxon>Ixodidae</taxon>
        <taxon>Haemaphysalinae</taxon>
        <taxon>Haemaphysalis</taxon>
    </lineage>
</organism>
<dbReference type="Proteomes" id="UP000821853">
    <property type="component" value="Chromosome 9"/>
</dbReference>
<dbReference type="GO" id="GO:0007156">
    <property type="term" value="P:homophilic cell adhesion via plasma membrane adhesion molecules"/>
    <property type="evidence" value="ECO:0007669"/>
    <property type="project" value="TreeGrafter"/>
</dbReference>
<gene>
    <name evidence="3" type="ORF">HPB48_008192</name>
</gene>
<accession>A0A9J6GZV5</accession>
<feature type="domain" description="Ig-like" evidence="2">
    <location>
        <begin position="122"/>
        <end position="212"/>
    </location>
</feature>
<dbReference type="Pfam" id="PF13927">
    <property type="entry name" value="Ig_3"/>
    <property type="match status" value="2"/>
</dbReference>
<feature type="domain" description="Ig-like" evidence="2">
    <location>
        <begin position="1"/>
        <end position="68"/>
    </location>
</feature>
<evidence type="ECO:0000313" key="3">
    <source>
        <dbReference type="EMBL" id="KAH9380978.1"/>
    </source>
</evidence>
<evidence type="ECO:0000313" key="4">
    <source>
        <dbReference type="Proteomes" id="UP000821853"/>
    </source>
</evidence>
<evidence type="ECO:0000256" key="1">
    <source>
        <dbReference type="ARBA" id="ARBA00023319"/>
    </source>
</evidence>
<dbReference type="OrthoDB" id="6513301at2759"/>
<dbReference type="GO" id="GO:0005886">
    <property type="term" value="C:plasma membrane"/>
    <property type="evidence" value="ECO:0007669"/>
    <property type="project" value="TreeGrafter"/>
</dbReference>
<feature type="domain" description="Ig-like" evidence="2">
    <location>
        <begin position="217"/>
        <end position="308"/>
    </location>
</feature>
<dbReference type="SMART" id="SM00409">
    <property type="entry name" value="IG"/>
    <property type="match status" value="7"/>
</dbReference>
<keyword evidence="1" id="KW-0393">Immunoglobulin domain</keyword>
<dbReference type="InterPro" id="IPR013783">
    <property type="entry name" value="Ig-like_fold"/>
</dbReference>
<dbReference type="AlphaFoldDB" id="A0A9J6GZV5"/>
<dbReference type="PROSITE" id="PS50835">
    <property type="entry name" value="IG_LIKE"/>
    <property type="match status" value="5"/>
</dbReference>
<dbReference type="InterPro" id="IPR007110">
    <property type="entry name" value="Ig-like_dom"/>
</dbReference>
<dbReference type="SUPFAM" id="SSF48726">
    <property type="entry name" value="Immunoglobulin"/>
    <property type="match status" value="7"/>
</dbReference>
<dbReference type="PANTHER" id="PTHR10075:SF101">
    <property type="entry name" value="ZWEI IG DOMAIN PROTEIN ZIG-3"/>
    <property type="match status" value="1"/>
</dbReference>
<dbReference type="PANTHER" id="PTHR10075">
    <property type="entry name" value="BASIGIN RELATED"/>
    <property type="match status" value="1"/>
</dbReference>
<dbReference type="GO" id="GO:0070593">
    <property type="term" value="P:dendrite self-avoidance"/>
    <property type="evidence" value="ECO:0007669"/>
    <property type="project" value="TreeGrafter"/>
</dbReference>
<dbReference type="InterPro" id="IPR003599">
    <property type="entry name" value="Ig_sub"/>
</dbReference>
<evidence type="ECO:0000259" key="2">
    <source>
        <dbReference type="PROSITE" id="PS50835"/>
    </source>
</evidence>
<dbReference type="SMART" id="SM00408">
    <property type="entry name" value="IGc2"/>
    <property type="match status" value="6"/>
</dbReference>
<feature type="domain" description="Ig-like" evidence="2">
    <location>
        <begin position="647"/>
        <end position="739"/>
    </location>
</feature>
<dbReference type="Gene3D" id="2.60.40.10">
    <property type="entry name" value="Immunoglobulins"/>
    <property type="match status" value="7"/>
</dbReference>
<dbReference type="InterPro" id="IPR036179">
    <property type="entry name" value="Ig-like_dom_sf"/>
</dbReference>
<protein>
    <recommendedName>
        <fullName evidence="2">Ig-like domain-containing protein</fullName>
    </recommendedName>
</protein>
<dbReference type="EMBL" id="JABSTR010000011">
    <property type="protein sequence ID" value="KAH9380978.1"/>
    <property type="molecule type" value="Genomic_DNA"/>
</dbReference>
<proteinExistence type="predicted"/>
<comment type="caution">
    <text evidence="3">The sequence shown here is derived from an EMBL/GenBank/DDBJ whole genome shotgun (WGS) entry which is preliminary data.</text>
</comment>
<dbReference type="FunFam" id="2.60.40.10:FF:000104">
    <property type="entry name" value="Down syndrome cell adhesion molecule b"/>
    <property type="match status" value="1"/>
</dbReference>
<dbReference type="Pfam" id="PF07679">
    <property type="entry name" value="I-set"/>
    <property type="match status" value="4"/>
</dbReference>
<feature type="domain" description="Ig-like" evidence="2">
    <location>
        <begin position="383"/>
        <end position="468"/>
    </location>
</feature>
<dbReference type="FunFam" id="2.60.40.10:FF:000333">
    <property type="entry name" value="Down syndrome cell adhesion molecule"/>
    <property type="match status" value="1"/>
</dbReference>
<keyword evidence="4" id="KW-1185">Reference proteome</keyword>
<dbReference type="VEuPathDB" id="VectorBase:HLOH_063689"/>
<dbReference type="InterPro" id="IPR003598">
    <property type="entry name" value="Ig_sub2"/>
</dbReference>
<dbReference type="GO" id="GO:0030424">
    <property type="term" value="C:axon"/>
    <property type="evidence" value="ECO:0007669"/>
    <property type="project" value="TreeGrafter"/>
</dbReference>
<dbReference type="GO" id="GO:0098632">
    <property type="term" value="F:cell-cell adhesion mediator activity"/>
    <property type="evidence" value="ECO:0007669"/>
    <property type="project" value="TreeGrafter"/>
</dbReference>
<reference evidence="3 4" key="1">
    <citation type="journal article" date="2020" name="Cell">
        <title>Large-Scale Comparative Analyses of Tick Genomes Elucidate Their Genetic Diversity and Vector Capacities.</title>
        <authorList>
            <consortium name="Tick Genome and Microbiome Consortium (TIGMIC)"/>
            <person name="Jia N."/>
            <person name="Wang J."/>
            <person name="Shi W."/>
            <person name="Du L."/>
            <person name="Sun Y."/>
            <person name="Zhan W."/>
            <person name="Jiang J.F."/>
            <person name="Wang Q."/>
            <person name="Zhang B."/>
            <person name="Ji P."/>
            <person name="Bell-Sakyi L."/>
            <person name="Cui X.M."/>
            <person name="Yuan T.T."/>
            <person name="Jiang B.G."/>
            <person name="Yang W.F."/>
            <person name="Lam T.T."/>
            <person name="Chang Q.C."/>
            <person name="Ding S.J."/>
            <person name="Wang X.J."/>
            <person name="Zhu J.G."/>
            <person name="Ruan X.D."/>
            <person name="Zhao L."/>
            <person name="Wei J.T."/>
            <person name="Ye R.Z."/>
            <person name="Que T.C."/>
            <person name="Du C.H."/>
            <person name="Zhou Y.H."/>
            <person name="Cheng J.X."/>
            <person name="Dai P.F."/>
            <person name="Guo W.B."/>
            <person name="Han X.H."/>
            <person name="Huang E.J."/>
            <person name="Li L.F."/>
            <person name="Wei W."/>
            <person name="Gao Y.C."/>
            <person name="Liu J.Z."/>
            <person name="Shao H.Z."/>
            <person name="Wang X."/>
            <person name="Wang C.C."/>
            <person name="Yang T.C."/>
            <person name="Huo Q.B."/>
            <person name="Li W."/>
            <person name="Chen H.Y."/>
            <person name="Chen S.E."/>
            <person name="Zhou L.G."/>
            <person name="Ni X.B."/>
            <person name="Tian J.H."/>
            <person name="Sheng Y."/>
            <person name="Liu T."/>
            <person name="Pan Y.S."/>
            <person name="Xia L.Y."/>
            <person name="Li J."/>
            <person name="Zhao F."/>
            <person name="Cao W.C."/>
        </authorList>
    </citation>
    <scope>NUCLEOTIDE SEQUENCE [LARGE SCALE GENOMIC DNA]</scope>
    <source>
        <strain evidence="3">HaeL-2018</strain>
    </source>
</reference>
<sequence>MVTSGTAPMKFIWMKDGKELAEAGNVRFKQEQGYSMLFFEPVDVNSGGNYTCVVKNRAGMDSYTTFLDVEEVRQAWENLRAGEEMDIARVTLNETGRYQCTAANGVEPGIRHILFLSIYGAPKIQPFSFPNRLKVFGRTSVMCTAADGTQPFTFSWLKDGASVRGLKNVREEKKGGDYSVLIIEPVEALNAGNYTCIVKNKAGFDSHTAYLEVEAPPTWKSVPGNSDIVKGENLTLSCKAHGSPPPKITWLFKQEGASGQTMQDLLSSRASAFPNGSLVFHELDIKDSGQYTCSADNGVAPALKKTVTLKINVALSIHCLISFTKVASLHFRRPPQILKADQNGSMIIQQLETQDAGQYVCEADNGINPALKKTISVKVTASPTWRKVSGDILVVLGRTVVIECAAAGFPQPTLSFRKTGDKHVVINSTSSHNGTLLIDQVSIHDAGQYVCEADNGIAPIASHSFTVAVNGAAGEISLPVSNSRMRISQNGTLLIEEVAPDDAAKYICRADNGIGSVSHSLYLHVRGMTRYPNTKPTRAQRRVSLFRQAAAEAGVVALVDSFFPTSHKLRQCGWPLARSPLGRPGEDCQGPSVSDRVLRHVISTVERRQRFLRHLRAEIVMRCIPTHPSILLAVAFITANATEEVPPALQEIISSTKVKAGERATGPHAYCSHGSAPLTFQWLKSGMDASLLPNVRVTQFEDYLLLVLNPASADSSGNYTCAATNALGSDTLTTHIEVSDGTVGVVYIIGRSVSRSLTNAKDILQIHARTVKSQSVGANSDRLNKPRGYGGVRCNDDNFILGNFNPAVA</sequence>
<name>A0A9J6GZV5_HAELO</name>